<evidence type="ECO:0000313" key="2">
    <source>
        <dbReference type="Proteomes" id="UP000682928"/>
    </source>
</evidence>
<evidence type="ECO:0000313" key="1">
    <source>
        <dbReference type="EMBL" id="BCU57537.1"/>
    </source>
</evidence>
<protein>
    <submittedName>
        <fullName evidence="1">Uncharacterized protein</fullName>
    </submittedName>
</protein>
<reference evidence="1" key="1">
    <citation type="submission" date="2021-04" db="EMBL/GenBank/DDBJ databases">
        <title>Difference and commonality of drug resistance evolution in various bacteria. and drug sensitivity profiles.</title>
        <authorList>
            <person name="Maeda T."/>
            <person name="Shibai A."/>
            <person name="Kawada K."/>
            <person name="Kotani H."/>
            <person name="Tarusawa Y."/>
            <person name="Tanabe K."/>
            <person name="Furusawa C."/>
        </authorList>
    </citation>
    <scope>NUCLEOTIDE SEQUENCE</scope>
    <source>
        <strain evidence="1">JCM 8580</strain>
    </source>
</reference>
<dbReference type="EMBL" id="AP024590">
    <property type="protein sequence ID" value="BCU57537.1"/>
    <property type="molecule type" value="Genomic_DNA"/>
</dbReference>
<name>A0AA86MC64_9ENTR</name>
<accession>A0AA86MC64</accession>
<proteinExistence type="predicted"/>
<gene>
    <name evidence="1" type="ORF">ENKO_41310</name>
</gene>
<dbReference type="AlphaFoldDB" id="A0AA86MC64"/>
<dbReference type="Proteomes" id="UP000682928">
    <property type="component" value="Chromosome"/>
</dbReference>
<organism evidence="1 2">
    <name type="scientific">Enterobacter kobei</name>
    <dbReference type="NCBI Taxonomy" id="208224"/>
    <lineage>
        <taxon>Bacteria</taxon>
        <taxon>Pseudomonadati</taxon>
        <taxon>Pseudomonadota</taxon>
        <taxon>Gammaproteobacteria</taxon>
        <taxon>Enterobacterales</taxon>
        <taxon>Enterobacteriaceae</taxon>
        <taxon>Enterobacter</taxon>
        <taxon>Enterobacter cloacae complex</taxon>
    </lineage>
</organism>
<sequence length="93" mass="10271">MVVGGDVMHRRIVICAMIRPSHPDDGHVYPCQQSLDLVVIVVSDNTIPQPFTDVVDAGAEIFLNKNIPFGLRRLQIFTHAFDNLAVIGFIGVE</sequence>